<dbReference type="OrthoDB" id="358054at2"/>
<accession>A0A1T4MAY0</accession>
<sequence>MASNKVDIIYHRPPFVSKVFLYREKADGSLFSKDIIMTEEIKISFNEKTGNGGLTLYANPFGTGKKFYGRFERDVISMENLVSRVQQKNPGADEIIINTAISYIKREILAALKQGLAVNLLDLGELYIAATGSTASDSAKDVSDISLSVKFSASQLLKESITDVSIGKVVFSDTAPAITKIFNWFTGKESSVLTAGKNVILEGKRLKLGTSASGLFLAPVDEKGDVSDNEAEWINCTDLVRQNTPKKIDFYLPDEAVPGDTFRIVIKSNYINGTTERKQSTFTYSDVVTIG</sequence>
<evidence type="ECO:0000313" key="3">
    <source>
        <dbReference type="Proteomes" id="UP000190423"/>
    </source>
</evidence>
<dbReference type="EMBL" id="FUWG01000015">
    <property type="protein sequence ID" value="SJZ64179.1"/>
    <property type="molecule type" value="Genomic_DNA"/>
</dbReference>
<dbReference type="RefSeq" id="WP_078933815.1">
    <property type="nucleotide sequence ID" value="NZ_FUWG01000015.1"/>
</dbReference>
<keyword evidence="2" id="KW-0238">DNA-binding</keyword>
<protein>
    <submittedName>
        <fullName evidence="2">DNA-binding domain-containing protein</fullName>
    </submittedName>
</protein>
<reference evidence="2 3" key="1">
    <citation type="submission" date="2017-02" db="EMBL/GenBank/DDBJ databases">
        <authorList>
            <person name="Peterson S.W."/>
        </authorList>
    </citation>
    <scope>NUCLEOTIDE SEQUENCE [LARGE SCALE GENOMIC DNA]</scope>
    <source>
        <strain evidence="2 3">ATCC BAA-908</strain>
    </source>
</reference>
<name>A0A1T4MAY0_TREPO</name>
<evidence type="ECO:0000313" key="2">
    <source>
        <dbReference type="EMBL" id="SJZ64179.1"/>
    </source>
</evidence>
<dbReference type="Pfam" id="PF14734">
    <property type="entry name" value="DUF4469"/>
    <property type="match status" value="1"/>
</dbReference>
<feature type="domain" description="DUF4469" evidence="1">
    <location>
        <begin position="178"/>
        <end position="279"/>
    </location>
</feature>
<dbReference type="Gene3D" id="2.70.50.70">
    <property type="match status" value="1"/>
</dbReference>
<organism evidence="2 3">
    <name type="scientific">Treponema porcinum</name>
    <dbReference type="NCBI Taxonomy" id="261392"/>
    <lineage>
        <taxon>Bacteria</taxon>
        <taxon>Pseudomonadati</taxon>
        <taxon>Spirochaetota</taxon>
        <taxon>Spirochaetia</taxon>
        <taxon>Spirochaetales</taxon>
        <taxon>Treponemataceae</taxon>
        <taxon>Treponema</taxon>
    </lineage>
</organism>
<keyword evidence="3" id="KW-1185">Reference proteome</keyword>
<dbReference type="GeneID" id="78317195"/>
<gene>
    <name evidence="2" type="ORF">SAMN02745149_01916</name>
</gene>
<proteinExistence type="predicted"/>
<dbReference type="AlphaFoldDB" id="A0A1T4MAY0"/>
<evidence type="ECO:0000259" key="1">
    <source>
        <dbReference type="Pfam" id="PF14734"/>
    </source>
</evidence>
<dbReference type="InterPro" id="IPR027824">
    <property type="entry name" value="DUF4469"/>
</dbReference>
<dbReference type="Proteomes" id="UP000190423">
    <property type="component" value="Unassembled WGS sequence"/>
</dbReference>
<dbReference type="GO" id="GO:0003677">
    <property type="term" value="F:DNA binding"/>
    <property type="evidence" value="ECO:0007669"/>
    <property type="project" value="UniProtKB-KW"/>
</dbReference>